<dbReference type="SUPFAM" id="SSF48179">
    <property type="entry name" value="6-phosphogluconate dehydrogenase C-terminal domain-like"/>
    <property type="match status" value="1"/>
</dbReference>
<dbReference type="Proteomes" id="UP000603708">
    <property type="component" value="Unassembled WGS sequence"/>
</dbReference>
<comment type="caution">
    <text evidence="7">The sequence shown here is derived from an EMBL/GenBank/DDBJ whole genome shotgun (WGS) entry which is preliminary data.</text>
</comment>
<dbReference type="Gene3D" id="3.40.50.720">
    <property type="entry name" value="NAD(P)-binding Rossmann-like Domain"/>
    <property type="match status" value="1"/>
</dbReference>
<dbReference type="SUPFAM" id="SSF51735">
    <property type="entry name" value="NAD(P)-binding Rossmann-fold domains"/>
    <property type="match status" value="1"/>
</dbReference>
<keyword evidence="2" id="KW-0560">Oxidoreductase</keyword>
<dbReference type="InterPro" id="IPR029154">
    <property type="entry name" value="HIBADH-like_NADP-bd"/>
</dbReference>
<dbReference type="InterPro" id="IPR008927">
    <property type="entry name" value="6-PGluconate_DH-like_C_sf"/>
</dbReference>
<proteinExistence type="inferred from homology"/>
<dbReference type="AlphaFoldDB" id="A0A919G0D5"/>
<reference evidence="7" key="2">
    <citation type="submission" date="2020-09" db="EMBL/GenBank/DDBJ databases">
        <authorList>
            <person name="Sun Q."/>
            <person name="Ohkuma M."/>
        </authorList>
    </citation>
    <scope>NUCLEOTIDE SEQUENCE</scope>
    <source>
        <strain evidence="7">JCM 5069</strain>
    </source>
</reference>
<evidence type="ECO:0000256" key="4">
    <source>
        <dbReference type="PIRSR" id="PIRSR000103-1"/>
    </source>
</evidence>
<accession>A0A919G0D5</accession>
<comment type="similarity">
    <text evidence="1">Belongs to the HIBADH-related family.</text>
</comment>
<dbReference type="InterPro" id="IPR006115">
    <property type="entry name" value="6PGDH_NADP-bd"/>
</dbReference>
<evidence type="ECO:0000313" key="7">
    <source>
        <dbReference type="EMBL" id="GHH75184.1"/>
    </source>
</evidence>
<evidence type="ECO:0000256" key="3">
    <source>
        <dbReference type="ARBA" id="ARBA00023027"/>
    </source>
</evidence>
<dbReference type="InterPro" id="IPR036291">
    <property type="entry name" value="NAD(P)-bd_dom_sf"/>
</dbReference>
<evidence type="ECO:0000259" key="5">
    <source>
        <dbReference type="Pfam" id="PF03446"/>
    </source>
</evidence>
<feature type="active site" evidence="4">
    <location>
        <position position="179"/>
    </location>
</feature>
<dbReference type="GO" id="GO:0050661">
    <property type="term" value="F:NADP binding"/>
    <property type="evidence" value="ECO:0007669"/>
    <property type="project" value="InterPro"/>
</dbReference>
<evidence type="ECO:0000256" key="2">
    <source>
        <dbReference type="ARBA" id="ARBA00023002"/>
    </source>
</evidence>
<reference evidence="7" key="1">
    <citation type="journal article" date="2014" name="Int. J. Syst. Evol. Microbiol.">
        <title>Complete genome sequence of Corynebacterium casei LMG S-19264T (=DSM 44701T), isolated from a smear-ripened cheese.</title>
        <authorList>
            <consortium name="US DOE Joint Genome Institute (JGI-PGF)"/>
            <person name="Walter F."/>
            <person name="Albersmeier A."/>
            <person name="Kalinowski J."/>
            <person name="Ruckert C."/>
        </authorList>
    </citation>
    <scope>NUCLEOTIDE SEQUENCE</scope>
    <source>
        <strain evidence="7">JCM 5069</strain>
    </source>
</reference>
<keyword evidence="3" id="KW-0520">NAD</keyword>
<dbReference type="InterPro" id="IPR015815">
    <property type="entry name" value="HIBADH-related"/>
</dbReference>
<dbReference type="Gene3D" id="1.10.1040.10">
    <property type="entry name" value="N-(1-d-carboxylethyl)-l-norvaline Dehydrogenase, domain 2"/>
    <property type="match status" value="1"/>
</dbReference>
<dbReference type="Pfam" id="PF03446">
    <property type="entry name" value="NAD_binding_2"/>
    <property type="match status" value="1"/>
</dbReference>
<dbReference type="GO" id="GO:0051287">
    <property type="term" value="F:NAD binding"/>
    <property type="evidence" value="ECO:0007669"/>
    <property type="project" value="InterPro"/>
</dbReference>
<dbReference type="GO" id="GO:0016491">
    <property type="term" value="F:oxidoreductase activity"/>
    <property type="evidence" value="ECO:0007669"/>
    <property type="project" value="UniProtKB-KW"/>
</dbReference>
<name>A0A919G0D5_9ACTN</name>
<evidence type="ECO:0000313" key="8">
    <source>
        <dbReference type="Proteomes" id="UP000603708"/>
    </source>
</evidence>
<evidence type="ECO:0000256" key="1">
    <source>
        <dbReference type="ARBA" id="ARBA00009080"/>
    </source>
</evidence>
<keyword evidence="8" id="KW-1185">Reference proteome</keyword>
<protein>
    <submittedName>
        <fullName evidence="7">2-hydroxy-3-oxopropionate reductase</fullName>
    </submittedName>
</protein>
<dbReference type="RefSeq" id="WP_189930394.1">
    <property type="nucleotide sequence ID" value="NZ_BNCD01000004.1"/>
</dbReference>
<feature type="domain" description="3-hydroxyisobutyrate dehydrogenase-like NAD-binding" evidence="6">
    <location>
        <begin position="173"/>
        <end position="266"/>
    </location>
</feature>
<dbReference type="PANTHER" id="PTHR43060">
    <property type="entry name" value="3-HYDROXYISOBUTYRATE DEHYDROGENASE-LIKE 1, MITOCHONDRIAL-RELATED"/>
    <property type="match status" value="1"/>
</dbReference>
<dbReference type="EMBL" id="BNCD01000004">
    <property type="protein sequence ID" value="GHH75184.1"/>
    <property type="molecule type" value="Genomic_DNA"/>
</dbReference>
<feature type="domain" description="6-phosphogluconate dehydrogenase NADP-binding" evidence="5">
    <location>
        <begin position="12"/>
        <end position="170"/>
    </location>
</feature>
<dbReference type="InterPro" id="IPR013328">
    <property type="entry name" value="6PGD_dom2"/>
</dbReference>
<dbReference type="Pfam" id="PF14833">
    <property type="entry name" value="NAD_binding_11"/>
    <property type="match status" value="1"/>
</dbReference>
<dbReference type="PANTHER" id="PTHR43060:SF15">
    <property type="entry name" value="3-HYDROXYISOBUTYRATE DEHYDROGENASE-LIKE 1, MITOCHONDRIAL-RELATED"/>
    <property type="match status" value="1"/>
</dbReference>
<dbReference type="PIRSF" id="PIRSF000103">
    <property type="entry name" value="HIBADH"/>
    <property type="match status" value="1"/>
</dbReference>
<sequence length="287" mass="29267">MSHAQYTGPTSVGLIGLGAMGLPAAGFLARSGLDTHVHDPDRGAVGQAVAAGARDAGSTAALAAVSDVVVVMVPSDDDVLDVCCADSGVLAAARPGAAVLICSSVTPETCREVAAEAAAHRVDVLDAALTGGVRAARAGTVTLLVGGGKDVLDRIRPALAPWTRTVHHLGDLGAGQVGKTVNNLCHWGQLSAIVEALRLGRDLGVAPAKLRAALLDGPAASRTLAEMELMRLTWHRKDLANALRMAEGAGRALPVAATVREAMEHITVADIADLYAEPDETTVPGTR</sequence>
<evidence type="ECO:0000259" key="6">
    <source>
        <dbReference type="Pfam" id="PF14833"/>
    </source>
</evidence>
<gene>
    <name evidence="7" type="primary">garR</name>
    <name evidence="7" type="ORF">GCM10018793_17900</name>
</gene>
<organism evidence="7 8">
    <name type="scientific">Streptomyces sulfonofaciens</name>
    <dbReference type="NCBI Taxonomy" id="68272"/>
    <lineage>
        <taxon>Bacteria</taxon>
        <taxon>Bacillati</taxon>
        <taxon>Actinomycetota</taxon>
        <taxon>Actinomycetes</taxon>
        <taxon>Kitasatosporales</taxon>
        <taxon>Streptomycetaceae</taxon>
        <taxon>Streptomyces</taxon>
    </lineage>
</organism>